<sequence length="248" mass="29512">MLYYRYKFDPNQSENFSMIGKKNSQSKSNPITRKSEKNFCENSKSNQQDYRENLSHRFHHKNVRMNEKFVAKQKHRKRMIEREESDSNLKQLINLDQDFDIDTDTDSLSSLIIINEFRSRIELDRSRSRFETKIKTKFDFDCDRSNEFDCFTTTIPTTTTTKTTTAIRFIPVIVRIDPSLSISKQSKSLNENSWRNVENNHCYLNEPIRTQKQRLRCSEFFITNKNDKTMNVNVNIPSGLESFKETKR</sequence>
<evidence type="ECO:0000256" key="1">
    <source>
        <dbReference type="SAM" id="MobiDB-lite"/>
    </source>
</evidence>
<dbReference type="EnsemblMetazoa" id="SSS_5133s_mrna">
    <property type="protein sequence ID" value="KAF7495654.1"/>
    <property type="gene ID" value="SSS_5133"/>
</dbReference>
<protein>
    <submittedName>
        <fullName evidence="2 3">Uncharacterized protein</fullName>
    </submittedName>
</protein>
<feature type="region of interest" description="Disordered" evidence="1">
    <location>
        <begin position="14"/>
        <end position="46"/>
    </location>
</feature>
<evidence type="ECO:0000313" key="2">
    <source>
        <dbReference type="EMBL" id="KAF7495654.1"/>
    </source>
</evidence>
<dbReference type="EMBL" id="WVUK01000047">
    <property type="protein sequence ID" value="KAF7495654.1"/>
    <property type="molecule type" value="Genomic_DNA"/>
</dbReference>
<accession>A0A834RE96</accession>
<reference evidence="4" key="1">
    <citation type="journal article" date="2020" name="PLoS Negl. Trop. Dis.">
        <title>High-quality nuclear genome for Sarcoptes scabiei-A critical resource for a neglected parasite.</title>
        <authorList>
            <person name="Korhonen P.K."/>
            <person name="Gasser R.B."/>
            <person name="Ma G."/>
            <person name="Wang T."/>
            <person name="Stroehlein A.J."/>
            <person name="Young N.D."/>
            <person name="Ang C.S."/>
            <person name="Fernando D.D."/>
            <person name="Lu H.C."/>
            <person name="Taylor S."/>
            <person name="Reynolds S.L."/>
            <person name="Mofiz E."/>
            <person name="Najaraj S.H."/>
            <person name="Gowda H."/>
            <person name="Madugundu A."/>
            <person name="Renuse S."/>
            <person name="Holt D."/>
            <person name="Pandey A."/>
            <person name="Papenfuss A.T."/>
            <person name="Fischer K."/>
        </authorList>
    </citation>
    <scope>NUCLEOTIDE SEQUENCE [LARGE SCALE GENOMIC DNA]</scope>
</reference>
<organism evidence="2">
    <name type="scientific">Sarcoptes scabiei</name>
    <name type="common">Itch mite</name>
    <name type="synonym">Acarus scabiei</name>
    <dbReference type="NCBI Taxonomy" id="52283"/>
    <lineage>
        <taxon>Eukaryota</taxon>
        <taxon>Metazoa</taxon>
        <taxon>Ecdysozoa</taxon>
        <taxon>Arthropoda</taxon>
        <taxon>Chelicerata</taxon>
        <taxon>Arachnida</taxon>
        <taxon>Acari</taxon>
        <taxon>Acariformes</taxon>
        <taxon>Sarcoptiformes</taxon>
        <taxon>Astigmata</taxon>
        <taxon>Psoroptidia</taxon>
        <taxon>Sarcoptoidea</taxon>
        <taxon>Sarcoptidae</taxon>
        <taxon>Sarcoptinae</taxon>
        <taxon>Sarcoptes</taxon>
    </lineage>
</organism>
<feature type="compositionally biased region" description="Polar residues" evidence="1">
    <location>
        <begin position="14"/>
        <end position="32"/>
    </location>
</feature>
<name>A0A834RE96_SARSC</name>
<reference evidence="3" key="3">
    <citation type="submission" date="2022-06" db="UniProtKB">
        <authorList>
            <consortium name="EnsemblMetazoa"/>
        </authorList>
    </citation>
    <scope>IDENTIFICATION</scope>
</reference>
<dbReference type="Proteomes" id="UP000070412">
    <property type="component" value="Unassembled WGS sequence"/>
</dbReference>
<keyword evidence="4" id="KW-1185">Reference proteome</keyword>
<gene>
    <name evidence="2" type="ORF">SSS_5133</name>
</gene>
<evidence type="ECO:0000313" key="4">
    <source>
        <dbReference type="Proteomes" id="UP000070412"/>
    </source>
</evidence>
<evidence type="ECO:0000313" key="3">
    <source>
        <dbReference type="EnsemblMetazoa" id="KAF7495654.1"/>
    </source>
</evidence>
<dbReference type="AlphaFoldDB" id="A0A834RE96"/>
<proteinExistence type="predicted"/>
<reference evidence="2" key="2">
    <citation type="submission" date="2020-01" db="EMBL/GenBank/DDBJ databases">
        <authorList>
            <person name="Korhonen P.K.K."/>
            <person name="Guangxu M.G."/>
            <person name="Wang T.W."/>
            <person name="Stroehlein A.J.S."/>
            <person name="Young N.D."/>
            <person name="Ang C.-S.A."/>
            <person name="Fernando D.W.F."/>
            <person name="Lu H.L."/>
            <person name="Taylor S.T."/>
            <person name="Ehtesham M.E.M."/>
            <person name="Najaraj S.H.N."/>
            <person name="Harsha G.H.G."/>
            <person name="Madugundu A.M."/>
            <person name="Renuse S.R."/>
            <person name="Holt D.H."/>
            <person name="Pandey A.P."/>
            <person name="Papenfuss A.P."/>
            <person name="Gasser R.B.G."/>
            <person name="Fischer K.F."/>
        </authorList>
    </citation>
    <scope>NUCLEOTIDE SEQUENCE</scope>
    <source>
        <strain evidence="2">SSS_KF_BRIS2020</strain>
    </source>
</reference>